<dbReference type="EMBL" id="JAWDIO010000002">
    <property type="protein sequence ID" value="MDU0354647.1"/>
    <property type="molecule type" value="Genomic_DNA"/>
</dbReference>
<sequence length="132" mass="14600">MPFYLTTELEFFVVLINQDQVSSLGNAPIIVSNISTGDEYQAESDVDGYVSFNNLMLGNYQVKIDQQFLTDKGLQAEVAGFEFNSPLKGGFILLPNIELSRSESGEIGANKLLKIDLDDDNYAPILKLKTTN</sequence>
<gene>
    <name evidence="1" type="ORF">RS130_12620</name>
</gene>
<reference evidence="1 2" key="1">
    <citation type="submission" date="2023-10" db="EMBL/GenBank/DDBJ databases">
        <title>Glaciecola aquimarina strain GGW-M5 nov., isolated from a coastal seawater.</title>
        <authorList>
            <person name="Bayburt H."/>
            <person name="Kim J.M."/>
            <person name="Choi B.J."/>
            <person name="Jeon C.O."/>
        </authorList>
    </citation>
    <scope>NUCLEOTIDE SEQUENCE [LARGE SCALE GENOMIC DNA]</scope>
    <source>
        <strain evidence="1 2">KCTC 32108</strain>
    </source>
</reference>
<keyword evidence="2" id="KW-1185">Reference proteome</keyword>
<comment type="caution">
    <text evidence="1">The sequence shown here is derived from an EMBL/GenBank/DDBJ whole genome shotgun (WGS) entry which is preliminary data.</text>
</comment>
<dbReference type="SUPFAM" id="SSF117074">
    <property type="entry name" value="Hypothetical protein PA1324"/>
    <property type="match status" value="1"/>
</dbReference>
<protein>
    <submittedName>
        <fullName evidence="1">Carboxypeptidase-like regulatory domain-containing protein</fullName>
    </submittedName>
</protein>
<evidence type="ECO:0000313" key="2">
    <source>
        <dbReference type="Proteomes" id="UP001247805"/>
    </source>
</evidence>
<proteinExistence type="predicted"/>
<organism evidence="1 2">
    <name type="scientific">Paraglaciecola aquimarina</name>
    <dbReference type="NCBI Taxonomy" id="1235557"/>
    <lineage>
        <taxon>Bacteria</taxon>
        <taxon>Pseudomonadati</taxon>
        <taxon>Pseudomonadota</taxon>
        <taxon>Gammaproteobacteria</taxon>
        <taxon>Alteromonadales</taxon>
        <taxon>Alteromonadaceae</taxon>
        <taxon>Paraglaciecola</taxon>
    </lineage>
</organism>
<dbReference type="RefSeq" id="WP_316026232.1">
    <property type="nucleotide sequence ID" value="NZ_JAWDIO010000002.1"/>
</dbReference>
<evidence type="ECO:0000313" key="1">
    <source>
        <dbReference type="EMBL" id="MDU0354647.1"/>
    </source>
</evidence>
<name>A0ABU3SXE4_9ALTE</name>
<accession>A0ABU3SXE4</accession>
<dbReference type="Proteomes" id="UP001247805">
    <property type="component" value="Unassembled WGS sequence"/>
</dbReference>